<proteinExistence type="predicted"/>
<evidence type="ECO:0000313" key="1">
    <source>
        <dbReference type="EMBL" id="OYR14366.1"/>
    </source>
</evidence>
<accession>A0A256FI73</accession>
<name>A0A256FI73_9HYPH</name>
<protein>
    <submittedName>
        <fullName evidence="1">Uncharacterized protein</fullName>
    </submittedName>
</protein>
<dbReference type="EMBL" id="NNRK01000026">
    <property type="protein sequence ID" value="OYR14366.1"/>
    <property type="molecule type" value="Genomic_DNA"/>
</dbReference>
<dbReference type="Proteomes" id="UP000216345">
    <property type="component" value="Unassembled WGS sequence"/>
</dbReference>
<gene>
    <name evidence="1" type="ORF">CEV32_0365</name>
</gene>
<evidence type="ECO:0000313" key="2">
    <source>
        <dbReference type="Proteomes" id="UP000216345"/>
    </source>
</evidence>
<dbReference type="AlphaFoldDB" id="A0A256FI73"/>
<comment type="caution">
    <text evidence="1">The sequence shown here is derived from an EMBL/GenBank/DDBJ whole genome shotgun (WGS) entry which is preliminary data.</text>
</comment>
<keyword evidence="2" id="KW-1185">Reference proteome</keyword>
<reference evidence="1 2" key="1">
    <citation type="submission" date="2017-07" db="EMBL/GenBank/DDBJ databases">
        <title>Phylogenetic study on the rhizospheric bacterium Ochrobactrum sp. A44.</title>
        <authorList>
            <person name="Krzyzanowska D.M."/>
            <person name="Ossowicki A."/>
            <person name="Rajewska M."/>
            <person name="Maciag T."/>
            <person name="Kaczynski Z."/>
            <person name="Czerwicka M."/>
            <person name="Jafra S."/>
        </authorList>
    </citation>
    <scope>NUCLEOTIDE SEQUENCE [LARGE SCALE GENOMIC DNA]</scope>
    <source>
        <strain evidence="1 2">PR17</strain>
    </source>
</reference>
<organism evidence="1 2">
    <name type="scientific">Brucella rhizosphaerae</name>
    <dbReference type="NCBI Taxonomy" id="571254"/>
    <lineage>
        <taxon>Bacteria</taxon>
        <taxon>Pseudomonadati</taxon>
        <taxon>Pseudomonadota</taxon>
        <taxon>Alphaproteobacteria</taxon>
        <taxon>Hyphomicrobiales</taxon>
        <taxon>Brucellaceae</taxon>
        <taxon>Brucella/Ochrobactrum group</taxon>
        <taxon>Brucella</taxon>
    </lineage>
</organism>
<sequence length="40" mass="4556">MTLETTAQWFPLRSPYSILSTEHQSISEIFPNAKASEKLC</sequence>